<dbReference type="EMBL" id="CP000390">
    <property type="protein sequence ID" value="ABG62831.1"/>
    <property type="molecule type" value="Genomic_DNA"/>
</dbReference>
<keyword evidence="7 10" id="KW-0653">Protein transport</keyword>
<sequence precursor="true">MKWKRSHWMLAVGASCVIHAGAAALIEPSKEEVLVESGGSGVIVLGNNVFADMSAMGEESEIVEPETEIPAAIVPPEPTVTAPEPAEPSPADIAVPAETTEPLGPEEEVAMLPIPRPTPRPHYTPPKVEPRQGQPPRQAPSPRQQTEERKESPKRQATSRGSRGQNTQNARRGSSEGSRTASGTESQGPGRSRQTGNAATSNYPGKIVAKLRRSLRYPREARRQRLGGEVRVAFTVTQDGRVSGIRIVRSSGSPVLDQAALETVQRAAPFPKIPAEAGRPSWPFTVPLEFKR</sequence>
<feature type="compositionally biased region" description="Polar residues" evidence="11">
    <location>
        <begin position="155"/>
        <end position="203"/>
    </location>
</feature>
<dbReference type="InterPro" id="IPR037682">
    <property type="entry name" value="TonB_C"/>
</dbReference>
<keyword evidence="3 10" id="KW-0813">Transport</keyword>
<evidence type="ECO:0000256" key="12">
    <source>
        <dbReference type="SAM" id="SignalP"/>
    </source>
</evidence>
<keyword evidence="12" id="KW-0732">Signal</keyword>
<evidence type="ECO:0000256" key="7">
    <source>
        <dbReference type="ARBA" id="ARBA00022927"/>
    </source>
</evidence>
<dbReference type="STRING" id="266779.Meso_1435"/>
<feature type="region of interest" description="Disordered" evidence="11">
    <location>
        <begin position="75"/>
        <end position="206"/>
    </location>
</feature>
<keyword evidence="4 10" id="KW-1003">Cell membrane</keyword>
<feature type="domain" description="TonB C-terminal" evidence="13">
    <location>
        <begin position="202"/>
        <end position="292"/>
    </location>
</feature>
<evidence type="ECO:0000256" key="4">
    <source>
        <dbReference type="ARBA" id="ARBA00022475"/>
    </source>
</evidence>
<evidence type="ECO:0000256" key="3">
    <source>
        <dbReference type="ARBA" id="ARBA00022448"/>
    </source>
</evidence>
<dbReference type="PANTHER" id="PTHR33446">
    <property type="entry name" value="PROTEIN TONB-RELATED"/>
    <property type="match status" value="1"/>
</dbReference>
<organism evidence="14">
    <name type="scientific">Chelativorans sp. (strain BNC1)</name>
    <dbReference type="NCBI Taxonomy" id="266779"/>
    <lineage>
        <taxon>Bacteria</taxon>
        <taxon>Pseudomonadati</taxon>
        <taxon>Pseudomonadota</taxon>
        <taxon>Alphaproteobacteria</taxon>
        <taxon>Hyphomicrobiales</taxon>
        <taxon>Phyllobacteriaceae</taxon>
        <taxon>Chelativorans</taxon>
    </lineage>
</organism>
<dbReference type="PANTHER" id="PTHR33446:SF2">
    <property type="entry name" value="PROTEIN TONB"/>
    <property type="match status" value="1"/>
</dbReference>
<evidence type="ECO:0000256" key="11">
    <source>
        <dbReference type="SAM" id="MobiDB-lite"/>
    </source>
</evidence>
<keyword evidence="5 10" id="KW-0997">Cell inner membrane</keyword>
<dbReference type="NCBIfam" id="TIGR01352">
    <property type="entry name" value="tonB_Cterm"/>
    <property type="match status" value="1"/>
</dbReference>
<proteinExistence type="inferred from homology"/>
<gene>
    <name evidence="14" type="ordered locus">Meso_1435</name>
</gene>
<dbReference type="PRINTS" id="PR01374">
    <property type="entry name" value="TONBPROTEIN"/>
</dbReference>
<feature type="compositionally biased region" description="Pro residues" evidence="11">
    <location>
        <begin position="114"/>
        <end position="124"/>
    </location>
</feature>
<keyword evidence="8" id="KW-1133">Transmembrane helix</keyword>
<feature type="compositionally biased region" description="Basic and acidic residues" evidence="11">
    <location>
        <begin position="145"/>
        <end position="154"/>
    </location>
</feature>
<keyword evidence="9" id="KW-0472">Membrane</keyword>
<dbReference type="SUPFAM" id="SSF74653">
    <property type="entry name" value="TolA/TonB C-terminal domain"/>
    <property type="match status" value="1"/>
</dbReference>
<comment type="function">
    <text evidence="10">Interacts with outer membrane receptor proteins that carry out high-affinity binding and energy dependent uptake into the periplasmic space of specific substrates. It could act to transduce energy from the cytoplasmic membrane to specific energy-requiring processes in the outer membrane, resulting in the release into the periplasm of ligands bound by these outer membrane proteins.</text>
</comment>
<dbReference type="InterPro" id="IPR003538">
    <property type="entry name" value="TonB"/>
</dbReference>
<dbReference type="GO" id="GO:0098797">
    <property type="term" value="C:plasma membrane protein complex"/>
    <property type="evidence" value="ECO:0007669"/>
    <property type="project" value="TreeGrafter"/>
</dbReference>
<evidence type="ECO:0000313" key="14">
    <source>
        <dbReference type="EMBL" id="ABG62831.1"/>
    </source>
</evidence>
<protein>
    <recommendedName>
        <fullName evidence="10">Protein TonB</fullName>
    </recommendedName>
</protein>
<evidence type="ECO:0000256" key="6">
    <source>
        <dbReference type="ARBA" id="ARBA00022692"/>
    </source>
</evidence>
<dbReference type="GO" id="GO:0031992">
    <property type="term" value="F:energy transducer activity"/>
    <property type="evidence" value="ECO:0007669"/>
    <property type="project" value="InterPro"/>
</dbReference>
<dbReference type="Pfam" id="PF03544">
    <property type="entry name" value="TonB_C"/>
    <property type="match status" value="1"/>
</dbReference>
<name>Q11IE4_CHESB</name>
<evidence type="ECO:0000259" key="13">
    <source>
        <dbReference type="PROSITE" id="PS52015"/>
    </source>
</evidence>
<dbReference type="AlphaFoldDB" id="Q11IE4"/>
<dbReference type="GO" id="GO:0015891">
    <property type="term" value="P:siderophore transport"/>
    <property type="evidence" value="ECO:0007669"/>
    <property type="project" value="InterPro"/>
</dbReference>
<dbReference type="GO" id="GO:0015031">
    <property type="term" value="P:protein transport"/>
    <property type="evidence" value="ECO:0007669"/>
    <property type="project" value="UniProtKB-UniRule"/>
</dbReference>
<evidence type="ECO:0000256" key="1">
    <source>
        <dbReference type="ARBA" id="ARBA00004383"/>
    </source>
</evidence>
<dbReference type="GO" id="GO:0055085">
    <property type="term" value="P:transmembrane transport"/>
    <property type="evidence" value="ECO:0007669"/>
    <property type="project" value="InterPro"/>
</dbReference>
<dbReference type="OrthoDB" id="8448705at2"/>
<evidence type="ECO:0000256" key="10">
    <source>
        <dbReference type="RuleBase" id="RU362123"/>
    </source>
</evidence>
<keyword evidence="6" id="KW-0812">Transmembrane</keyword>
<feature type="signal peptide" evidence="12">
    <location>
        <begin position="1"/>
        <end position="20"/>
    </location>
</feature>
<dbReference type="eggNOG" id="COG0810">
    <property type="taxonomic scope" value="Bacteria"/>
</dbReference>
<comment type="similarity">
    <text evidence="2 10">Belongs to the TonB family.</text>
</comment>
<accession>Q11IE4</accession>
<feature type="chain" id="PRO_5004180140" description="Protein TonB" evidence="12">
    <location>
        <begin position="21"/>
        <end position="292"/>
    </location>
</feature>
<dbReference type="Gene3D" id="3.30.1150.10">
    <property type="match status" value="1"/>
</dbReference>
<dbReference type="GO" id="GO:0030288">
    <property type="term" value="C:outer membrane-bounded periplasmic space"/>
    <property type="evidence" value="ECO:0007669"/>
    <property type="project" value="InterPro"/>
</dbReference>
<evidence type="ECO:0000256" key="5">
    <source>
        <dbReference type="ARBA" id="ARBA00022519"/>
    </source>
</evidence>
<dbReference type="InterPro" id="IPR051045">
    <property type="entry name" value="TonB-dependent_transducer"/>
</dbReference>
<dbReference type="KEGG" id="mes:Meso_1435"/>
<feature type="compositionally biased region" description="Low complexity" evidence="11">
    <location>
        <begin position="79"/>
        <end position="94"/>
    </location>
</feature>
<keyword evidence="10" id="KW-0735">Signal-anchor</keyword>
<evidence type="ECO:0000256" key="2">
    <source>
        <dbReference type="ARBA" id="ARBA00006555"/>
    </source>
</evidence>
<dbReference type="HOGENOM" id="CLU_069773_0_0_5"/>
<dbReference type="PROSITE" id="PS51257">
    <property type="entry name" value="PROKAR_LIPOPROTEIN"/>
    <property type="match status" value="1"/>
</dbReference>
<evidence type="ECO:0000256" key="9">
    <source>
        <dbReference type="ARBA" id="ARBA00023136"/>
    </source>
</evidence>
<evidence type="ECO:0000256" key="8">
    <source>
        <dbReference type="ARBA" id="ARBA00022989"/>
    </source>
</evidence>
<dbReference type="InterPro" id="IPR006260">
    <property type="entry name" value="TonB/TolA_C"/>
</dbReference>
<dbReference type="PROSITE" id="PS52015">
    <property type="entry name" value="TONB_CTD"/>
    <property type="match status" value="1"/>
</dbReference>
<comment type="subcellular location">
    <subcellularLocation>
        <location evidence="1 10">Cell inner membrane</location>
        <topology evidence="1 10">Single-pass membrane protein</topology>
        <orientation evidence="1 10">Periplasmic side</orientation>
    </subcellularLocation>
</comment>
<reference evidence="14" key="1">
    <citation type="submission" date="2006-06" db="EMBL/GenBank/DDBJ databases">
        <title>Complete sequence of chromosome of Chelativorans sp. BNC1.</title>
        <authorList>
            <consortium name="US DOE Joint Genome Institute"/>
            <person name="Copeland A."/>
            <person name="Lucas S."/>
            <person name="Lapidus A."/>
            <person name="Barry K."/>
            <person name="Detter J.C."/>
            <person name="Glavina del Rio T."/>
            <person name="Hammon N."/>
            <person name="Israni S."/>
            <person name="Dalin E."/>
            <person name="Tice H."/>
            <person name="Pitluck S."/>
            <person name="Chertkov O."/>
            <person name="Brettin T."/>
            <person name="Bruce D."/>
            <person name="Han C."/>
            <person name="Tapia R."/>
            <person name="Gilna P."/>
            <person name="Schmutz J."/>
            <person name="Larimer F."/>
            <person name="Land M."/>
            <person name="Hauser L."/>
            <person name="Kyrpides N."/>
            <person name="Mikhailova N."/>
            <person name="Richardson P."/>
        </authorList>
    </citation>
    <scope>NUCLEOTIDE SEQUENCE</scope>
    <source>
        <strain evidence="14">BNC1</strain>
    </source>
</reference>
<feature type="compositionally biased region" description="Low complexity" evidence="11">
    <location>
        <begin position="131"/>
        <end position="144"/>
    </location>
</feature>